<evidence type="ECO:0000256" key="1">
    <source>
        <dbReference type="SAM" id="MobiDB-lite"/>
    </source>
</evidence>
<comment type="caution">
    <text evidence="2">The sequence shown here is derived from an EMBL/GenBank/DDBJ whole genome shotgun (WGS) entry which is preliminary data.</text>
</comment>
<evidence type="ECO:0000313" key="3">
    <source>
        <dbReference type="Proteomes" id="UP000032142"/>
    </source>
</evidence>
<protein>
    <submittedName>
        <fullName evidence="2">Uncharacterized protein</fullName>
    </submittedName>
</protein>
<keyword evidence="3" id="KW-1185">Reference proteome</keyword>
<evidence type="ECO:0000313" key="2">
    <source>
        <dbReference type="EMBL" id="KHG00236.1"/>
    </source>
</evidence>
<gene>
    <name evidence="2" type="ORF">F383_38901</name>
</gene>
<organism evidence="2 3">
    <name type="scientific">Gossypium arboreum</name>
    <name type="common">Tree cotton</name>
    <name type="synonym">Gossypium nanking</name>
    <dbReference type="NCBI Taxonomy" id="29729"/>
    <lineage>
        <taxon>Eukaryota</taxon>
        <taxon>Viridiplantae</taxon>
        <taxon>Streptophyta</taxon>
        <taxon>Embryophyta</taxon>
        <taxon>Tracheophyta</taxon>
        <taxon>Spermatophyta</taxon>
        <taxon>Magnoliopsida</taxon>
        <taxon>eudicotyledons</taxon>
        <taxon>Gunneridae</taxon>
        <taxon>Pentapetalae</taxon>
        <taxon>rosids</taxon>
        <taxon>malvids</taxon>
        <taxon>Malvales</taxon>
        <taxon>Malvaceae</taxon>
        <taxon>Malvoideae</taxon>
        <taxon>Gossypium</taxon>
    </lineage>
</organism>
<feature type="region of interest" description="Disordered" evidence="1">
    <location>
        <begin position="1"/>
        <end position="35"/>
    </location>
</feature>
<reference evidence="3" key="1">
    <citation type="submission" date="2014-09" db="EMBL/GenBank/DDBJ databases">
        <authorList>
            <person name="Mudge J."/>
            <person name="Ramaraj T."/>
            <person name="Lindquist I.E."/>
            <person name="Bharti A.K."/>
            <person name="Sundararajan A."/>
            <person name="Cameron C.T."/>
            <person name="Woodward J.E."/>
            <person name="May G.D."/>
            <person name="Brubaker C."/>
            <person name="Broadhvest J."/>
            <person name="Wilkins T.A."/>
        </authorList>
    </citation>
    <scope>NUCLEOTIDE SEQUENCE</scope>
    <source>
        <strain evidence="3">cv. AKA8401</strain>
    </source>
</reference>
<sequence length="35" mass="3903">MAIGKVSKARIPCKTMSRHGNGKFQKDTTEDHDKS</sequence>
<feature type="compositionally biased region" description="Basic and acidic residues" evidence="1">
    <location>
        <begin position="24"/>
        <end position="35"/>
    </location>
</feature>
<accession>A0A0B0MMT8</accession>
<dbReference type="EMBL" id="JRRC01120310">
    <property type="protein sequence ID" value="KHG00236.1"/>
    <property type="molecule type" value="Genomic_DNA"/>
</dbReference>
<name>A0A0B0MMT8_GOSAR</name>
<proteinExistence type="predicted"/>
<dbReference type="Proteomes" id="UP000032142">
    <property type="component" value="Unassembled WGS sequence"/>
</dbReference>
<dbReference type="AlphaFoldDB" id="A0A0B0MMT8"/>